<dbReference type="EMBL" id="KN817566">
    <property type="protein sequence ID" value="KJA20555.1"/>
    <property type="molecule type" value="Genomic_DNA"/>
</dbReference>
<evidence type="ECO:0000256" key="3">
    <source>
        <dbReference type="ARBA" id="ARBA00023033"/>
    </source>
</evidence>
<comment type="catalytic activity">
    <reaction evidence="4">
        <text>melleolide F + FADH2 + chloride + O2 = 6'-chloromelleolide F + FAD + 2 H2O + H(+)</text>
        <dbReference type="Rhea" id="RHEA:67160"/>
        <dbReference type="ChEBI" id="CHEBI:15377"/>
        <dbReference type="ChEBI" id="CHEBI:15378"/>
        <dbReference type="ChEBI" id="CHEBI:15379"/>
        <dbReference type="ChEBI" id="CHEBI:17996"/>
        <dbReference type="ChEBI" id="CHEBI:57692"/>
        <dbReference type="ChEBI" id="CHEBI:58307"/>
        <dbReference type="ChEBI" id="CHEBI:167712"/>
        <dbReference type="ChEBI" id="CHEBI:167713"/>
    </reaction>
    <physiologicalReaction direction="left-to-right" evidence="4">
        <dbReference type="Rhea" id="RHEA:67161"/>
    </physiologicalReaction>
</comment>
<dbReference type="InterPro" id="IPR006905">
    <property type="entry name" value="Flavin_halogenase"/>
</dbReference>
<dbReference type="OrthoDB" id="3340390at2759"/>
<sequence length="529" mass="58457">MNTIPSHTRVLVIGGGPGGAYTATVLAREHVEVTVLEAAQFPRYHIGESMLPSINHFYEYIGADEKLRSFGFAKKVGAAARFKQNKREAYTNFIEHDPRNAAVNVVRSDLDELLLRHAQESGAAVYEQTRVTEIIFEDGRDPVRSDNPLPIGVNYVQKDGRSGYITFDYLVDASGTKGLMSTKYLRNRKMNHTLHNIACWGYWAGAGMYMPGTERHNAPWFESLIDESGWVWFIPLHNGTVSVGFVMDMEVTIQKKAALRDKNPDAYSLKAHYLDQMQYAPGVQELLKNATFREDSGEGGVKSASDFSYSANYYAGDHYRLVGDAAAFIDPFFSSGVHLAHIGGLSAAVSICASIKKQCTEEEAAKYHDMRVSRSYTRFMMVVLSAYKQIRTQTGDHLSRPDEDNYDRAFDFYRPIILGTADVGAKITQDELEKALDFCSGVLFPGDPELKDSVGTHIGFDLLKASGPMTGYDAGLAKIDAGDEEFVMEKTGGKKVALHAALDAIAKDKIDNFVPNLTRGSVGLTKDAM</sequence>
<reference evidence="6" key="1">
    <citation type="submission" date="2014-04" db="EMBL/GenBank/DDBJ databases">
        <title>Evolutionary Origins and Diversification of the Mycorrhizal Mutualists.</title>
        <authorList>
            <consortium name="DOE Joint Genome Institute"/>
            <consortium name="Mycorrhizal Genomics Consortium"/>
            <person name="Kohler A."/>
            <person name="Kuo A."/>
            <person name="Nagy L.G."/>
            <person name="Floudas D."/>
            <person name="Copeland A."/>
            <person name="Barry K.W."/>
            <person name="Cichocki N."/>
            <person name="Veneault-Fourrey C."/>
            <person name="LaButti K."/>
            <person name="Lindquist E.A."/>
            <person name="Lipzen A."/>
            <person name="Lundell T."/>
            <person name="Morin E."/>
            <person name="Murat C."/>
            <person name="Riley R."/>
            <person name="Ohm R."/>
            <person name="Sun H."/>
            <person name="Tunlid A."/>
            <person name="Henrissat B."/>
            <person name="Grigoriev I.V."/>
            <person name="Hibbett D.S."/>
            <person name="Martin F."/>
        </authorList>
    </citation>
    <scope>NUCLEOTIDE SEQUENCE [LARGE SCALE GENOMIC DNA]</scope>
    <source>
        <strain evidence="6">FD-334 SS-4</strain>
    </source>
</reference>
<keyword evidence="2" id="KW-0560">Oxidoreductase</keyword>
<name>A0A0D2PKS8_HYPSF</name>
<proteinExistence type="inferred from homology"/>
<dbReference type="PANTHER" id="PTHR43747">
    <property type="entry name" value="FAD-BINDING PROTEIN"/>
    <property type="match status" value="1"/>
</dbReference>
<dbReference type="GO" id="GO:0044550">
    <property type="term" value="P:secondary metabolite biosynthetic process"/>
    <property type="evidence" value="ECO:0007669"/>
    <property type="project" value="UniProtKB-ARBA"/>
</dbReference>
<evidence type="ECO:0000313" key="5">
    <source>
        <dbReference type="EMBL" id="KJA20555.1"/>
    </source>
</evidence>
<accession>A0A0D2PKS8</accession>
<dbReference type="SUPFAM" id="SSF51905">
    <property type="entry name" value="FAD/NAD(P)-binding domain"/>
    <property type="match status" value="1"/>
</dbReference>
<evidence type="ECO:0000256" key="4">
    <source>
        <dbReference type="ARBA" id="ARBA00049364"/>
    </source>
</evidence>
<dbReference type="PANTHER" id="PTHR43747:SF5">
    <property type="entry name" value="FAD-BINDING DOMAIN-CONTAINING PROTEIN"/>
    <property type="match status" value="1"/>
</dbReference>
<evidence type="ECO:0000256" key="1">
    <source>
        <dbReference type="ARBA" id="ARBA00005706"/>
    </source>
</evidence>
<dbReference type="InterPro" id="IPR050816">
    <property type="entry name" value="Flavin-dep_Halogenase_NPB"/>
</dbReference>
<dbReference type="Proteomes" id="UP000054270">
    <property type="component" value="Unassembled WGS sequence"/>
</dbReference>
<dbReference type="GO" id="GO:0140907">
    <property type="term" value="F:flavin-dependent halogenase activity"/>
    <property type="evidence" value="ECO:0007669"/>
    <property type="project" value="UniProtKB-ARBA"/>
</dbReference>
<dbReference type="Pfam" id="PF04820">
    <property type="entry name" value="Trp_halogenase"/>
    <property type="match status" value="2"/>
</dbReference>
<dbReference type="OMA" id="FPRYQIG"/>
<evidence type="ECO:0008006" key="7">
    <source>
        <dbReference type="Google" id="ProtNLM"/>
    </source>
</evidence>
<dbReference type="InterPro" id="IPR036188">
    <property type="entry name" value="FAD/NAD-bd_sf"/>
</dbReference>
<organism evidence="5 6">
    <name type="scientific">Hypholoma sublateritium (strain FD-334 SS-4)</name>
    <dbReference type="NCBI Taxonomy" id="945553"/>
    <lineage>
        <taxon>Eukaryota</taxon>
        <taxon>Fungi</taxon>
        <taxon>Dikarya</taxon>
        <taxon>Basidiomycota</taxon>
        <taxon>Agaricomycotina</taxon>
        <taxon>Agaricomycetes</taxon>
        <taxon>Agaricomycetidae</taxon>
        <taxon>Agaricales</taxon>
        <taxon>Agaricineae</taxon>
        <taxon>Strophariaceae</taxon>
        <taxon>Hypholoma</taxon>
    </lineage>
</organism>
<dbReference type="GO" id="GO:0004497">
    <property type="term" value="F:monooxygenase activity"/>
    <property type="evidence" value="ECO:0007669"/>
    <property type="project" value="UniProtKB-KW"/>
</dbReference>
<evidence type="ECO:0000313" key="6">
    <source>
        <dbReference type="Proteomes" id="UP000054270"/>
    </source>
</evidence>
<keyword evidence="6" id="KW-1185">Reference proteome</keyword>
<keyword evidence="3" id="KW-0503">Monooxygenase</keyword>
<protein>
    <recommendedName>
        <fullName evidence="7">FAD-binding domain-containing protein</fullName>
    </recommendedName>
</protein>
<evidence type="ECO:0000256" key="2">
    <source>
        <dbReference type="ARBA" id="ARBA00023002"/>
    </source>
</evidence>
<dbReference type="Gene3D" id="3.50.50.60">
    <property type="entry name" value="FAD/NAD(P)-binding domain"/>
    <property type="match status" value="1"/>
</dbReference>
<dbReference type="AlphaFoldDB" id="A0A0D2PKS8"/>
<comment type="similarity">
    <text evidence="1">Belongs to the flavin-dependent halogenase family.</text>
</comment>
<dbReference type="PRINTS" id="PR00420">
    <property type="entry name" value="RNGMNOXGNASE"/>
</dbReference>
<gene>
    <name evidence="5" type="ORF">HYPSUDRAFT_216932</name>
</gene>